<dbReference type="InterPro" id="IPR036640">
    <property type="entry name" value="ABC1_TM_sf"/>
</dbReference>
<dbReference type="InterPro" id="IPR039421">
    <property type="entry name" value="Type_1_exporter"/>
</dbReference>
<dbReference type="EMBL" id="GL832984">
    <property type="protein sequence ID" value="EGD79239.1"/>
    <property type="molecule type" value="Genomic_DNA"/>
</dbReference>
<evidence type="ECO:0000256" key="35">
    <source>
        <dbReference type="ARBA" id="ARBA00047789"/>
    </source>
</evidence>
<dbReference type="KEGG" id="sre:PTSG_12967"/>
<organism evidence="46">
    <name type="scientific">Salpingoeca rosetta (strain ATCC 50818 / BSB-021)</name>
    <dbReference type="NCBI Taxonomy" id="946362"/>
    <lineage>
        <taxon>Eukaryota</taxon>
        <taxon>Choanoflagellata</taxon>
        <taxon>Craspedida</taxon>
        <taxon>Salpingoecidae</taxon>
        <taxon>Salpingoeca</taxon>
    </lineage>
</organism>
<evidence type="ECO:0000256" key="32">
    <source>
        <dbReference type="ARBA" id="ARBA00031413"/>
    </source>
</evidence>
<comment type="catalytic activity">
    <reaction evidence="37">
        <text>pheophorbide a(in) + ATP + H2O = pheophorbide a(out) + ADP + phosphate + H(+)</text>
        <dbReference type="Rhea" id="RHEA:61360"/>
        <dbReference type="ChEBI" id="CHEBI:15377"/>
        <dbReference type="ChEBI" id="CHEBI:15378"/>
        <dbReference type="ChEBI" id="CHEBI:30616"/>
        <dbReference type="ChEBI" id="CHEBI:43474"/>
        <dbReference type="ChEBI" id="CHEBI:58687"/>
        <dbReference type="ChEBI" id="CHEBI:456216"/>
    </reaction>
    <physiologicalReaction direction="left-to-right" evidence="37">
        <dbReference type="Rhea" id="RHEA:61361"/>
    </physiologicalReaction>
</comment>
<keyword evidence="26" id="KW-1015">Disulfide bond</keyword>
<name>F2UNN4_SALR5</name>
<dbReference type="InterPro" id="IPR032410">
    <property type="entry name" value="ABCB6_N"/>
</dbReference>
<keyword evidence="15 42" id="KW-0812">Transmembrane</keyword>
<dbReference type="PROSITE" id="PS00211">
    <property type="entry name" value="ABC_TRANSPORTER_1"/>
    <property type="match status" value="1"/>
</dbReference>
<evidence type="ECO:0000256" key="29">
    <source>
        <dbReference type="ARBA" id="ARBA00024363"/>
    </source>
</evidence>
<dbReference type="Gene3D" id="3.40.50.300">
    <property type="entry name" value="P-loop containing nucleotide triphosphate hydrolases"/>
    <property type="match status" value="1"/>
</dbReference>
<feature type="transmembrane region" description="Helical" evidence="42">
    <location>
        <begin position="351"/>
        <end position="372"/>
    </location>
</feature>
<comment type="catalytic activity">
    <reaction evidence="36">
        <text>protoporphyrin IX(in) + ATP + H2O = protoporphyrin IX(out) + ADP + phosphate + H(+)</text>
        <dbReference type="Rhea" id="RHEA:61336"/>
        <dbReference type="ChEBI" id="CHEBI:15377"/>
        <dbReference type="ChEBI" id="CHEBI:15378"/>
        <dbReference type="ChEBI" id="CHEBI:30616"/>
        <dbReference type="ChEBI" id="CHEBI:43474"/>
        <dbReference type="ChEBI" id="CHEBI:57306"/>
        <dbReference type="ChEBI" id="CHEBI:456216"/>
    </reaction>
    <physiologicalReaction direction="left-to-right" evidence="36">
        <dbReference type="Rhea" id="RHEA:61337"/>
    </physiologicalReaction>
</comment>
<evidence type="ECO:0000256" key="16">
    <source>
        <dbReference type="ARBA" id="ARBA00022741"/>
    </source>
</evidence>
<dbReference type="GO" id="GO:0005886">
    <property type="term" value="C:plasma membrane"/>
    <property type="evidence" value="ECO:0007669"/>
    <property type="project" value="UniProtKB-SubCell"/>
</dbReference>
<evidence type="ECO:0000256" key="4">
    <source>
        <dbReference type="ARBA" id="ARBA00004374"/>
    </source>
</evidence>
<dbReference type="PROSITE" id="PS50893">
    <property type="entry name" value="ABC_TRANSPORTER_2"/>
    <property type="match status" value="1"/>
</dbReference>
<dbReference type="GO" id="GO:0015439">
    <property type="term" value="F:ABC-type heme transporter activity"/>
    <property type="evidence" value="ECO:0007669"/>
    <property type="project" value="UniProtKB-EC"/>
</dbReference>
<keyword evidence="13" id="KW-1003">Cell membrane</keyword>
<dbReference type="SUPFAM" id="SSF90123">
    <property type="entry name" value="ABC transporter transmembrane region"/>
    <property type="match status" value="1"/>
</dbReference>
<comment type="subunit">
    <text evidence="11">Homodimer.</text>
</comment>
<protein>
    <recommendedName>
        <fullName evidence="31">ATP-binding cassette sub-family B member 6</fullName>
        <ecNumber evidence="30">7.6.2.5</ecNumber>
    </recommendedName>
    <alternativeName>
        <fullName evidence="32">ABC-type heme transporter ABCB6</fullName>
    </alternativeName>
</protein>
<evidence type="ECO:0000256" key="9">
    <source>
        <dbReference type="ARBA" id="ARBA00004653"/>
    </source>
</evidence>
<dbReference type="GO" id="GO:0005741">
    <property type="term" value="C:mitochondrial outer membrane"/>
    <property type="evidence" value="ECO:0007669"/>
    <property type="project" value="UniProtKB-SubCell"/>
</dbReference>
<dbReference type="GO" id="GO:0032585">
    <property type="term" value="C:multivesicular body membrane"/>
    <property type="evidence" value="ECO:0007669"/>
    <property type="project" value="UniProtKB-SubCell"/>
</dbReference>
<evidence type="ECO:0000256" key="15">
    <source>
        <dbReference type="ARBA" id="ARBA00022692"/>
    </source>
</evidence>
<keyword evidence="24" id="KW-0496">Mitochondrion</keyword>
<evidence type="ECO:0000256" key="31">
    <source>
        <dbReference type="ARBA" id="ARBA00024439"/>
    </source>
</evidence>
<dbReference type="eggNOG" id="KOG0056">
    <property type="taxonomic scope" value="Eukaryota"/>
</dbReference>
<evidence type="ECO:0000256" key="3">
    <source>
        <dbReference type="ARBA" id="ARBA00004337"/>
    </source>
</evidence>
<evidence type="ECO:0000256" key="6">
    <source>
        <dbReference type="ARBA" id="ARBA00004477"/>
    </source>
</evidence>
<feature type="transmembrane region" description="Helical" evidence="42">
    <location>
        <begin position="126"/>
        <end position="147"/>
    </location>
</feature>
<evidence type="ECO:0000256" key="18">
    <source>
        <dbReference type="ARBA" id="ARBA00022787"/>
    </source>
</evidence>
<keyword evidence="16" id="KW-0547">Nucleotide-binding</keyword>
<evidence type="ECO:0000256" key="20">
    <source>
        <dbReference type="ARBA" id="ARBA00022840"/>
    </source>
</evidence>
<dbReference type="SMART" id="SM00382">
    <property type="entry name" value="AAA"/>
    <property type="match status" value="1"/>
</dbReference>
<proteinExistence type="inferred from homology"/>
<evidence type="ECO:0000256" key="27">
    <source>
        <dbReference type="ARBA" id="ARBA00023228"/>
    </source>
</evidence>
<feature type="transmembrane region" description="Helical" evidence="42">
    <location>
        <begin position="34"/>
        <end position="52"/>
    </location>
</feature>
<feature type="domain" description="ABC transmembrane type-1" evidence="44">
    <location>
        <begin position="300"/>
        <end position="513"/>
    </location>
</feature>
<evidence type="ECO:0000256" key="21">
    <source>
        <dbReference type="ARBA" id="ARBA00022967"/>
    </source>
</evidence>
<keyword evidence="25 42" id="KW-0472">Membrane</keyword>
<dbReference type="GO" id="GO:0005765">
    <property type="term" value="C:lysosomal membrane"/>
    <property type="evidence" value="ECO:0007669"/>
    <property type="project" value="UniProtKB-SubCell"/>
</dbReference>
<comment type="similarity">
    <text evidence="29">Belongs to the ABC transporter superfamily. ABCB family. Heavy Metal importer (TC 3.A.1.210) subfamily.</text>
</comment>
<evidence type="ECO:0000256" key="23">
    <source>
        <dbReference type="ARBA" id="ARBA00023034"/>
    </source>
</evidence>
<feature type="transmembrane region" description="Helical" evidence="42">
    <location>
        <begin position="443"/>
        <end position="466"/>
    </location>
</feature>
<dbReference type="GO" id="GO:0005524">
    <property type="term" value="F:ATP binding"/>
    <property type="evidence" value="ECO:0007669"/>
    <property type="project" value="UniProtKB-KW"/>
</dbReference>
<feature type="transmembrane region" description="Helical" evidence="42">
    <location>
        <begin position="68"/>
        <end position="89"/>
    </location>
</feature>
<evidence type="ECO:0000259" key="43">
    <source>
        <dbReference type="PROSITE" id="PS50893"/>
    </source>
</evidence>
<dbReference type="InterPro" id="IPR017871">
    <property type="entry name" value="ABC_transporter-like_CS"/>
</dbReference>
<sequence>MPVDFSYCGHNETVLPAWQDGGFRPCFLATTESMTLFLFAFFFCGVVAAWPLRREFAPAKSVRSPHMYVLLACSLLAVGAAMAHLAIVTVGHHAAVQYVVVTDTLTAFAWFLAFQPIRRAYKGKQPLHLVNAIFATGALIFCAMEAASIRSDAYFFKSPTRNNAALLAAYCVRAAAVLAYAVLAWYLWLKHHCTCMQGRAAREGYTAINVDADDMPTVTTRGAGAGTAAAAGHKGQDASGKPTAHGGSGASAASTTTSAHLQGTVDEREGTTFSDFGLRMRVIWPFLWPKGKPLLQLRVLVCLVLLALGRVVNLYVPISYKLIVDKLTPTSAKSNIHASSPSPSPSSWLDGGLFAASGVSFPVGEILIYVGLRFLSGGGSGGMGVLNNLRSFLWITVQQYTSRISRVDTFEHLHSLSLRWHLSRKTGEVLQMVDRGTSSISSLLSYVLFNILPTLVDIAIACVYFTSSFGPYFGLTVFVTMMLYIYFTIVVTEWRTKFRRGMNTRDNQLRQMVRLLRDTPCLLTHRRLSWHHQLPPHHTPPPFCDCCYGVARVCEGRTSISIAHRLSTIVGVDQILVQILPSLTPNKHPRSLSRSFRVCVLQSYVVQLYAPLNFFGTYYRMIQSSLIDMENMFDLLQVTPEVKDDPNAEELQVSTGRHGCSIEFRNVSFSYEPRKLTLKNISFKVEPGKSIALVGSSGSGKSTIMRLLFRFYDVQQGQILVDGKDVSKITQRSLRAIMGVVPQDTVLFNDTIRYNIRYARPDCSEEEIIEAAKAAEIHNAILSFPDGYDTVVGERGLKLSGGEKQRVAISRAVLKAPQVILLDEATSALDTETERSIQRSLNSSRNRGQPRQE</sequence>
<evidence type="ECO:0000256" key="19">
    <source>
        <dbReference type="ARBA" id="ARBA00022824"/>
    </source>
</evidence>
<comment type="catalytic activity">
    <reaction evidence="40">
        <text>coproporphyrin I(in) + ATP + H2O = coproporphyrin I(out) + ADP + phosphate + H(+)</text>
        <dbReference type="Rhea" id="RHEA:66768"/>
        <dbReference type="ChEBI" id="CHEBI:15377"/>
        <dbReference type="ChEBI" id="CHEBI:15378"/>
        <dbReference type="ChEBI" id="CHEBI:30616"/>
        <dbReference type="ChEBI" id="CHEBI:43474"/>
        <dbReference type="ChEBI" id="CHEBI:167478"/>
        <dbReference type="ChEBI" id="CHEBI:456216"/>
    </reaction>
    <physiologicalReaction direction="left-to-right" evidence="40">
        <dbReference type="Rhea" id="RHEA:66769"/>
    </physiologicalReaction>
</comment>
<comment type="catalytic activity">
    <reaction evidence="38">
        <text>uroporphyrin III(in) + ATP + H2O = uroporphyrin III(out) + ADP + phosphate + H(+)</text>
        <dbReference type="Rhea" id="RHEA:66776"/>
        <dbReference type="ChEBI" id="CHEBI:15377"/>
        <dbReference type="ChEBI" id="CHEBI:15378"/>
        <dbReference type="ChEBI" id="CHEBI:30616"/>
        <dbReference type="ChEBI" id="CHEBI:43474"/>
        <dbReference type="ChEBI" id="CHEBI:167479"/>
        <dbReference type="ChEBI" id="CHEBI:456216"/>
    </reaction>
    <physiologicalReaction direction="left-to-right" evidence="38">
        <dbReference type="Rhea" id="RHEA:66777"/>
    </physiologicalReaction>
</comment>
<dbReference type="Pfam" id="PF16185">
    <property type="entry name" value="MTABC_N"/>
    <property type="match status" value="1"/>
</dbReference>
<dbReference type="PANTHER" id="PTHR24221:SF654">
    <property type="entry name" value="ATP-BINDING CASSETTE SUB-FAMILY B MEMBER 6"/>
    <property type="match status" value="1"/>
</dbReference>
<evidence type="ECO:0000256" key="38">
    <source>
        <dbReference type="ARBA" id="ARBA00048510"/>
    </source>
</evidence>
<feature type="compositionally biased region" description="Polar residues" evidence="41">
    <location>
        <begin position="838"/>
        <end position="853"/>
    </location>
</feature>
<evidence type="ECO:0000256" key="7">
    <source>
        <dbReference type="ARBA" id="ARBA00004550"/>
    </source>
</evidence>
<dbReference type="FunFam" id="3.40.50.300:FF:000604">
    <property type="entry name" value="ABC transporter B family member 28"/>
    <property type="match status" value="1"/>
</dbReference>
<evidence type="ECO:0000256" key="10">
    <source>
        <dbReference type="ARBA" id="ARBA00004656"/>
    </source>
</evidence>
<keyword evidence="18" id="KW-1000">Mitochondrion outer membrane</keyword>
<dbReference type="Pfam" id="PF00005">
    <property type="entry name" value="ABC_tran"/>
    <property type="match status" value="1"/>
</dbReference>
<accession>F2UNN4</accession>
<evidence type="ECO:0000313" key="45">
    <source>
        <dbReference type="EMBL" id="EGD79239.1"/>
    </source>
</evidence>
<evidence type="ECO:0000256" key="41">
    <source>
        <dbReference type="SAM" id="MobiDB-lite"/>
    </source>
</evidence>
<dbReference type="PROSITE" id="PS50929">
    <property type="entry name" value="ABC_TM1F"/>
    <property type="match status" value="1"/>
</dbReference>
<keyword evidence="23" id="KW-0333">Golgi apparatus</keyword>
<evidence type="ECO:0000256" key="40">
    <source>
        <dbReference type="ARBA" id="ARBA00049398"/>
    </source>
</evidence>
<dbReference type="Pfam" id="PF00664">
    <property type="entry name" value="ABC_membrane"/>
    <property type="match status" value="1"/>
</dbReference>
<evidence type="ECO:0000256" key="33">
    <source>
        <dbReference type="ARBA" id="ARBA00047649"/>
    </source>
</evidence>
<evidence type="ECO:0000256" key="11">
    <source>
        <dbReference type="ARBA" id="ARBA00011738"/>
    </source>
</evidence>
<evidence type="ECO:0000256" key="2">
    <source>
        <dbReference type="ARBA" id="ARBA00004333"/>
    </source>
</evidence>
<evidence type="ECO:0000256" key="34">
    <source>
        <dbReference type="ARBA" id="ARBA00047753"/>
    </source>
</evidence>
<feature type="transmembrane region" description="Helical" evidence="42">
    <location>
        <begin position="472"/>
        <end position="492"/>
    </location>
</feature>
<comment type="catalytic activity">
    <reaction evidence="33">
        <text>heme b(in) + ATP + H2O = heme b(out) + ADP + phosphate + H(+)</text>
        <dbReference type="Rhea" id="RHEA:19261"/>
        <dbReference type="ChEBI" id="CHEBI:15377"/>
        <dbReference type="ChEBI" id="CHEBI:15378"/>
        <dbReference type="ChEBI" id="CHEBI:30616"/>
        <dbReference type="ChEBI" id="CHEBI:43474"/>
        <dbReference type="ChEBI" id="CHEBI:60344"/>
        <dbReference type="ChEBI" id="CHEBI:456216"/>
        <dbReference type="EC" id="7.6.2.5"/>
    </reaction>
    <physiologicalReaction direction="left-to-right" evidence="33">
        <dbReference type="Rhea" id="RHEA:19262"/>
    </physiologicalReaction>
</comment>
<keyword evidence="20 45" id="KW-0067">ATP-binding</keyword>
<dbReference type="PANTHER" id="PTHR24221">
    <property type="entry name" value="ATP-BINDING CASSETTE SUB-FAMILY B"/>
    <property type="match status" value="1"/>
</dbReference>
<dbReference type="AlphaFoldDB" id="F2UNN4"/>
<dbReference type="GO" id="GO:0000139">
    <property type="term" value="C:Golgi membrane"/>
    <property type="evidence" value="ECO:0007669"/>
    <property type="project" value="UniProtKB-SubCell"/>
</dbReference>
<evidence type="ECO:0000256" key="8">
    <source>
        <dbReference type="ARBA" id="ARBA00004651"/>
    </source>
</evidence>
<dbReference type="Gene3D" id="1.20.1560.10">
    <property type="entry name" value="ABC transporter type 1, transmembrane domain"/>
    <property type="match status" value="2"/>
</dbReference>
<evidence type="ECO:0000256" key="24">
    <source>
        <dbReference type="ARBA" id="ARBA00023128"/>
    </source>
</evidence>
<dbReference type="InterPro" id="IPR003593">
    <property type="entry name" value="AAA+_ATPase"/>
</dbReference>
<keyword evidence="17" id="KW-0967">Endosome</keyword>
<comment type="catalytic activity">
    <reaction evidence="35">
        <text>uroporphyrin I(in) + ATP + H2O = uroporphyrin I(out) + ADP + phosphate + H(+)</text>
        <dbReference type="Rhea" id="RHEA:66772"/>
        <dbReference type="ChEBI" id="CHEBI:15377"/>
        <dbReference type="ChEBI" id="CHEBI:15378"/>
        <dbReference type="ChEBI" id="CHEBI:30616"/>
        <dbReference type="ChEBI" id="CHEBI:43474"/>
        <dbReference type="ChEBI" id="CHEBI:167480"/>
        <dbReference type="ChEBI" id="CHEBI:456216"/>
    </reaction>
    <physiologicalReaction direction="left-to-right" evidence="35">
        <dbReference type="Rhea" id="RHEA:66773"/>
    </physiologicalReaction>
</comment>
<dbReference type="EC" id="7.6.2.5" evidence="30"/>
<keyword evidence="21" id="KW-1278">Translocase</keyword>
<dbReference type="InParanoid" id="F2UNN4"/>
<keyword evidence="46" id="KW-1185">Reference proteome</keyword>
<dbReference type="GO" id="GO:0016887">
    <property type="term" value="F:ATP hydrolysis activity"/>
    <property type="evidence" value="ECO:0007669"/>
    <property type="project" value="InterPro"/>
</dbReference>
<feature type="region of interest" description="Disordered" evidence="41">
    <location>
        <begin position="833"/>
        <end position="853"/>
    </location>
</feature>
<dbReference type="SUPFAM" id="SSF52540">
    <property type="entry name" value="P-loop containing nucleoside triphosphate hydrolases"/>
    <property type="match status" value="1"/>
</dbReference>
<feature type="transmembrane region" description="Helical" evidence="42">
    <location>
        <begin position="297"/>
        <end position="318"/>
    </location>
</feature>
<feature type="transmembrane region" description="Helical" evidence="42">
    <location>
        <begin position="95"/>
        <end position="114"/>
    </location>
</feature>
<dbReference type="FunCoup" id="F2UNN4">
    <property type="interactions" value="860"/>
</dbReference>
<reference evidence="45" key="1">
    <citation type="submission" date="2009-08" db="EMBL/GenBank/DDBJ databases">
        <title>Annotation of Salpingoeca rosetta.</title>
        <authorList>
            <consortium name="The Broad Institute Genome Sequencing Platform"/>
            <person name="Russ C."/>
            <person name="Cuomo C."/>
            <person name="Burger G."/>
            <person name="Gray M.W."/>
            <person name="Holland P.W.H."/>
            <person name="King N."/>
            <person name="Lang F.B.F."/>
            <person name="Roger A.J."/>
            <person name="Ruiz-Trillo I."/>
            <person name="Young S.K."/>
            <person name="Zeng Q."/>
            <person name="Gargeya S."/>
            <person name="Alvarado L."/>
            <person name="Berlin A."/>
            <person name="Chapman S.B."/>
            <person name="Chen Z."/>
            <person name="Freedman E."/>
            <person name="Gellesch M."/>
            <person name="Goldberg J."/>
            <person name="Griggs A."/>
            <person name="Gujja S."/>
            <person name="Heilman E."/>
            <person name="Heiman D."/>
            <person name="Howarth C."/>
            <person name="Mehta T."/>
            <person name="Neiman D."/>
            <person name="Pearson M."/>
            <person name="Roberts A."/>
            <person name="Saif S."/>
            <person name="Shea T."/>
            <person name="Shenoy N."/>
            <person name="Sisk P."/>
            <person name="Stolte C."/>
            <person name="Sykes S."/>
            <person name="White J."/>
            <person name="Yandava C."/>
            <person name="Haas B."/>
            <person name="Nusbaum C."/>
            <person name="Birren B."/>
        </authorList>
    </citation>
    <scope>NUCLEOTIDE SEQUENCE [LARGE SCALE GENOMIC DNA]</scope>
    <source>
        <strain evidence="45">ATCC 50818</strain>
    </source>
</reference>
<evidence type="ECO:0000256" key="26">
    <source>
        <dbReference type="ARBA" id="ARBA00023157"/>
    </source>
</evidence>
<comment type="catalytic activity">
    <reaction evidence="34">
        <text>coproporphyrinogen III(in) + ATP + H2O = coproporphyrinogen III(out) + ADP + phosphate + H(+)</text>
        <dbReference type="Rhea" id="RHEA:66680"/>
        <dbReference type="ChEBI" id="CHEBI:15377"/>
        <dbReference type="ChEBI" id="CHEBI:15378"/>
        <dbReference type="ChEBI" id="CHEBI:30616"/>
        <dbReference type="ChEBI" id="CHEBI:43474"/>
        <dbReference type="ChEBI" id="CHEBI:57309"/>
        <dbReference type="ChEBI" id="CHEBI:456216"/>
    </reaction>
    <physiologicalReaction direction="left-to-right" evidence="34">
        <dbReference type="Rhea" id="RHEA:66681"/>
    </physiologicalReaction>
</comment>
<evidence type="ECO:0000256" key="28">
    <source>
        <dbReference type="ARBA" id="ARBA00024320"/>
    </source>
</evidence>
<evidence type="ECO:0000256" key="1">
    <source>
        <dbReference type="ARBA" id="ARBA00004146"/>
    </source>
</evidence>
<evidence type="ECO:0000256" key="30">
    <source>
        <dbReference type="ARBA" id="ARBA00024385"/>
    </source>
</evidence>
<keyword evidence="27" id="KW-0458">Lysosome</keyword>
<dbReference type="InterPro" id="IPR011527">
    <property type="entry name" value="ABC1_TM_dom"/>
</dbReference>
<evidence type="ECO:0000256" key="22">
    <source>
        <dbReference type="ARBA" id="ARBA00022989"/>
    </source>
</evidence>
<keyword evidence="14" id="KW-0964">Secreted</keyword>
<evidence type="ECO:0000313" key="46">
    <source>
        <dbReference type="Proteomes" id="UP000007799"/>
    </source>
</evidence>
<dbReference type="InterPro" id="IPR027417">
    <property type="entry name" value="P-loop_NTPase"/>
</dbReference>
<evidence type="ECO:0000256" key="25">
    <source>
        <dbReference type="ARBA" id="ARBA00023136"/>
    </source>
</evidence>
<dbReference type="RefSeq" id="XP_004989324.1">
    <property type="nucleotide sequence ID" value="XM_004989267.1"/>
</dbReference>
<keyword evidence="19" id="KW-0256">Endoplasmic reticulum</keyword>
<evidence type="ECO:0000259" key="44">
    <source>
        <dbReference type="PROSITE" id="PS50929"/>
    </source>
</evidence>
<feature type="region of interest" description="Disordered" evidence="41">
    <location>
        <begin position="226"/>
        <end position="264"/>
    </location>
</feature>
<dbReference type="GeneID" id="16069868"/>
<feature type="domain" description="ABC transporter" evidence="43">
    <location>
        <begin position="662"/>
        <end position="850"/>
    </location>
</feature>
<evidence type="ECO:0000256" key="5">
    <source>
        <dbReference type="ARBA" id="ARBA00004414"/>
    </source>
</evidence>
<dbReference type="OrthoDB" id="6500128at2759"/>
<evidence type="ECO:0000256" key="12">
    <source>
        <dbReference type="ARBA" id="ARBA00022448"/>
    </source>
</evidence>
<dbReference type="GO" id="GO:0005576">
    <property type="term" value="C:extracellular region"/>
    <property type="evidence" value="ECO:0007669"/>
    <property type="project" value="UniProtKB-SubCell"/>
</dbReference>
<evidence type="ECO:0000256" key="17">
    <source>
        <dbReference type="ARBA" id="ARBA00022753"/>
    </source>
</evidence>
<feature type="transmembrane region" description="Helical" evidence="42">
    <location>
        <begin position="167"/>
        <end position="189"/>
    </location>
</feature>
<evidence type="ECO:0000256" key="14">
    <source>
        <dbReference type="ARBA" id="ARBA00022525"/>
    </source>
</evidence>
<comment type="subcellular location">
    <subcellularLocation>
        <location evidence="8">Cell membrane</location>
        <topology evidence="8">Multi-pass membrane protein</topology>
    </subcellularLocation>
    <subcellularLocation>
        <location evidence="1">Early endosome membrane</location>
    </subcellularLocation>
    <subcellularLocation>
        <location evidence="6">Endoplasmic reticulum membrane</location>
        <topology evidence="6">Multi-pass membrane protein</topology>
    </subcellularLocation>
    <subcellularLocation>
        <location evidence="3">Endosome membrane</location>
        <topology evidence="3">Multi-pass membrane protein</topology>
    </subcellularLocation>
    <subcellularLocation>
        <location evidence="2">Endosome</location>
        <location evidence="2">Multivesicular body membrane</location>
    </subcellularLocation>
    <subcellularLocation>
        <location evidence="9">Golgi apparatus membrane</location>
        <topology evidence="9">Multi-pass membrane protein</topology>
    </subcellularLocation>
    <subcellularLocation>
        <location evidence="5">Late endosome membrane</location>
    </subcellularLocation>
    <subcellularLocation>
        <location evidence="10">Lysosome membrane</location>
    </subcellularLocation>
    <subcellularLocation>
        <location evidence="28">Melanosome membrane</location>
    </subcellularLocation>
    <subcellularLocation>
        <location evidence="4">Mitochondrion outer membrane</location>
        <topology evidence="4">Multi-pass membrane protein</topology>
    </subcellularLocation>
    <subcellularLocation>
        <location evidence="7">Secreted</location>
        <location evidence="7">Extracellular exosome</location>
    </subcellularLocation>
</comment>
<gene>
    <name evidence="45" type="ORF">PTSG_12967</name>
</gene>
<dbReference type="Proteomes" id="UP000007799">
    <property type="component" value="Unassembled WGS sequence"/>
</dbReference>
<feature type="compositionally biased region" description="Low complexity" evidence="41">
    <location>
        <begin position="250"/>
        <end position="260"/>
    </location>
</feature>
<evidence type="ECO:0000256" key="36">
    <source>
        <dbReference type="ARBA" id="ARBA00048309"/>
    </source>
</evidence>
<dbReference type="STRING" id="946362.F2UNN4"/>
<keyword evidence="12" id="KW-0813">Transport</keyword>
<comment type="catalytic activity">
    <reaction evidence="39">
        <text>coproporphyrin III(in) + ATP + H2O = coproporphyrin III(out) + ADP + phosphate + H(+)</text>
        <dbReference type="Rhea" id="RHEA:66664"/>
        <dbReference type="ChEBI" id="CHEBI:15377"/>
        <dbReference type="ChEBI" id="CHEBI:15378"/>
        <dbReference type="ChEBI" id="CHEBI:30616"/>
        <dbReference type="ChEBI" id="CHEBI:43474"/>
        <dbReference type="ChEBI" id="CHEBI:131725"/>
        <dbReference type="ChEBI" id="CHEBI:456216"/>
    </reaction>
    <physiologicalReaction direction="left-to-right" evidence="39">
        <dbReference type="Rhea" id="RHEA:66665"/>
    </physiologicalReaction>
</comment>
<evidence type="ECO:0000256" key="39">
    <source>
        <dbReference type="ARBA" id="ARBA00048636"/>
    </source>
</evidence>
<dbReference type="InterPro" id="IPR003439">
    <property type="entry name" value="ABC_transporter-like_ATP-bd"/>
</dbReference>
<evidence type="ECO:0000256" key="37">
    <source>
        <dbReference type="ARBA" id="ARBA00048455"/>
    </source>
</evidence>
<evidence type="ECO:0000256" key="42">
    <source>
        <dbReference type="SAM" id="Phobius"/>
    </source>
</evidence>
<evidence type="ECO:0000256" key="13">
    <source>
        <dbReference type="ARBA" id="ARBA00022475"/>
    </source>
</evidence>
<keyword evidence="22 42" id="KW-1133">Transmembrane helix</keyword>